<evidence type="ECO:0000313" key="1">
    <source>
        <dbReference type="EMBL" id="AGN70780.1"/>
    </source>
</evidence>
<name>R9UQ40_9BACL</name>
<organism evidence="1 2">
    <name type="scientific">Paenibacillus mucilaginosus K02</name>
    <dbReference type="NCBI Taxonomy" id="997761"/>
    <lineage>
        <taxon>Bacteria</taxon>
        <taxon>Bacillati</taxon>
        <taxon>Bacillota</taxon>
        <taxon>Bacilli</taxon>
        <taxon>Bacillales</taxon>
        <taxon>Paenibacillaceae</taxon>
        <taxon>Paenibacillus</taxon>
    </lineage>
</organism>
<dbReference type="EMBL" id="CP003422">
    <property type="protein sequence ID" value="AGN70780.1"/>
    <property type="molecule type" value="Genomic_DNA"/>
</dbReference>
<sequence length="102" mass="11387">MTALSYDLSLSMVNRFLENQVQRRTRLGSRGSPLRRFVTLCLPCLYAEGKKRELSRCREEGNTLAIYRDPAQKAQAHARGSGISSVVKKAMLSIMAAVMLLV</sequence>
<dbReference type="KEGG" id="pmw:B2K_40075"/>
<proteinExistence type="predicted"/>
<reference evidence="1 2" key="1">
    <citation type="submission" date="2013-06" db="EMBL/GenBank/DDBJ databases">
        <title>Complete genome sequence of Paenibacillus mucilaginosus K02.</title>
        <authorList>
            <person name="Xiao B."/>
            <person name="Sun L."/>
            <person name="Xiao L."/>
            <person name="Lian B."/>
        </authorList>
    </citation>
    <scope>NUCLEOTIDE SEQUENCE [LARGE SCALE GENOMIC DNA]</scope>
    <source>
        <strain evidence="1 2">K02</strain>
    </source>
</reference>
<protein>
    <submittedName>
        <fullName evidence="1">Uncharacterized protein</fullName>
    </submittedName>
</protein>
<dbReference type="AlphaFoldDB" id="R9UQ40"/>
<gene>
    <name evidence="1" type="ORF">B2K_40075</name>
</gene>
<dbReference type="HOGENOM" id="CLU_2274578_0_0_9"/>
<evidence type="ECO:0000313" key="2">
    <source>
        <dbReference type="Proteomes" id="UP000007392"/>
    </source>
</evidence>
<accession>R9UQ40</accession>
<dbReference type="Proteomes" id="UP000007392">
    <property type="component" value="Chromosome"/>
</dbReference>